<dbReference type="EMBL" id="KN838579">
    <property type="protein sequence ID" value="KIK03481.1"/>
    <property type="molecule type" value="Genomic_DNA"/>
</dbReference>
<dbReference type="GO" id="GO:0000981">
    <property type="term" value="F:DNA-binding transcription factor activity, RNA polymerase II-specific"/>
    <property type="evidence" value="ECO:0007669"/>
    <property type="project" value="InterPro"/>
</dbReference>
<keyword evidence="3" id="KW-1185">Reference proteome</keyword>
<evidence type="ECO:0000259" key="1">
    <source>
        <dbReference type="PROSITE" id="PS50048"/>
    </source>
</evidence>
<dbReference type="GO" id="GO:0008270">
    <property type="term" value="F:zinc ion binding"/>
    <property type="evidence" value="ECO:0007669"/>
    <property type="project" value="InterPro"/>
</dbReference>
<accession>A0A0C9XF47</accession>
<dbReference type="Pfam" id="PF00172">
    <property type="entry name" value="Zn_clus"/>
    <property type="match status" value="1"/>
</dbReference>
<name>A0A0C9XF47_9AGAR</name>
<evidence type="ECO:0000313" key="2">
    <source>
        <dbReference type="EMBL" id="KIK03481.1"/>
    </source>
</evidence>
<dbReference type="SMART" id="SM00066">
    <property type="entry name" value="GAL4"/>
    <property type="match status" value="1"/>
</dbReference>
<evidence type="ECO:0000313" key="3">
    <source>
        <dbReference type="Proteomes" id="UP000054477"/>
    </source>
</evidence>
<dbReference type="Gene3D" id="4.10.240.10">
    <property type="entry name" value="Zn(2)-C6 fungal-type DNA-binding domain"/>
    <property type="match status" value="1"/>
</dbReference>
<dbReference type="Proteomes" id="UP000054477">
    <property type="component" value="Unassembled WGS sequence"/>
</dbReference>
<gene>
    <name evidence="2" type="ORF">K443DRAFT_676663</name>
</gene>
<dbReference type="InterPro" id="IPR001138">
    <property type="entry name" value="Zn2Cys6_DnaBD"/>
</dbReference>
<reference evidence="3" key="2">
    <citation type="submission" date="2015-01" db="EMBL/GenBank/DDBJ databases">
        <title>Evolutionary Origins and Diversification of the Mycorrhizal Mutualists.</title>
        <authorList>
            <consortium name="DOE Joint Genome Institute"/>
            <consortium name="Mycorrhizal Genomics Consortium"/>
            <person name="Kohler A."/>
            <person name="Kuo A."/>
            <person name="Nagy L.G."/>
            <person name="Floudas D."/>
            <person name="Copeland A."/>
            <person name="Barry K.W."/>
            <person name="Cichocki N."/>
            <person name="Veneault-Fourrey C."/>
            <person name="LaButti K."/>
            <person name="Lindquist E.A."/>
            <person name="Lipzen A."/>
            <person name="Lundell T."/>
            <person name="Morin E."/>
            <person name="Murat C."/>
            <person name="Riley R."/>
            <person name="Ohm R."/>
            <person name="Sun H."/>
            <person name="Tunlid A."/>
            <person name="Henrissat B."/>
            <person name="Grigoriev I.V."/>
            <person name="Hibbett D.S."/>
            <person name="Martin F."/>
        </authorList>
    </citation>
    <scope>NUCLEOTIDE SEQUENCE [LARGE SCALE GENOMIC DNA]</scope>
    <source>
        <strain evidence="3">LaAM-08-1</strain>
    </source>
</reference>
<dbReference type="OrthoDB" id="39175at2759"/>
<organism evidence="2 3">
    <name type="scientific">Laccaria amethystina LaAM-08-1</name>
    <dbReference type="NCBI Taxonomy" id="1095629"/>
    <lineage>
        <taxon>Eukaryota</taxon>
        <taxon>Fungi</taxon>
        <taxon>Dikarya</taxon>
        <taxon>Basidiomycota</taxon>
        <taxon>Agaricomycotina</taxon>
        <taxon>Agaricomycetes</taxon>
        <taxon>Agaricomycetidae</taxon>
        <taxon>Agaricales</taxon>
        <taxon>Agaricineae</taxon>
        <taxon>Hydnangiaceae</taxon>
        <taxon>Laccaria</taxon>
    </lineage>
</organism>
<dbReference type="AlphaFoldDB" id="A0A0C9XF47"/>
<sequence>MAIPSHHYPYSFVQQSEPEPLSLFAQTQREIDEEFYATFPQAREAMQARVGAQLKHGHDPAANYGYFGESICHGAPSSVSYQHSSHRDSMQVEYPGFQPMAIHPTTPSQNFHFKQSNQPEQLHQSYAPPLESPPDVNTYLQVNQLPSLTQSQHFYPYPCCKPQPLVMDPIVSPPAPAFRQTSSTTTEVHPPFDPTLQYRTIAEPAWSNPPALTVPTRRNCTVQEPTVRVTSGSHPPHVRACHAQHQSDYQTHTPSSHHSLVWRTHRSASPRPLMPLTPLPIKRPAEKKPPLACLFCRGRKIACGPPIPGSKDKTCNQCQRRSLKCEYPLESRRGMRKKKVNININTDGPKVTLTKSKP</sequence>
<dbReference type="CDD" id="cd00067">
    <property type="entry name" value="GAL4"/>
    <property type="match status" value="1"/>
</dbReference>
<feature type="domain" description="Zn(2)-C6 fungal-type" evidence="1">
    <location>
        <begin position="292"/>
        <end position="327"/>
    </location>
</feature>
<dbReference type="InterPro" id="IPR036864">
    <property type="entry name" value="Zn2-C6_fun-type_DNA-bd_sf"/>
</dbReference>
<protein>
    <recommendedName>
        <fullName evidence="1">Zn(2)-C6 fungal-type domain-containing protein</fullName>
    </recommendedName>
</protein>
<dbReference type="PROSITE" id="PS00463">
    <property type="entry name" value="ZN2_CY6_FUNGAL_1"/>
    <property type="match status" value="1"/>
</dbReference>
<reference evidence="2 3" key="1">
    <citation type="submission" date="2014-04" db="EMBL/GenBank/DDBJ databases">
        <authorList>
            <consortium name="DOE Joint Genome Institute"/>
            <person name="Kuo A."/>
            <person name="Kohler A."/>
            <person name="Nagy L.G."/>
            <person name="Floudas D."/>
            <person name="Copeland A."/>
            <person name="Barry K.W."/>
            <person name="Cichocki N."/>
            <person name="Veneault-Fourrey C."/>
            <person name="LaButti K."/>
            <person name="Lindquist E.A."/>
            <person name="Lipzen A."/>
            <person name="Lundell T."/>
            <person name="Morin E."/>
            <person name="Murat C."/>
            <person name="Sun H."/>
            <person name="Tunlid A."/>
            <person name="Henrissat B."/>
            <person name="Grigoriev I.V."/>
            <person name="Hibbett D.S."/>
            <person name="Martin F."/>
            <person name="Nordberg H.P."/>
            <person name="Cantor M.N."/>
            <person name="Hua S.X."/>
        </authorList>
    </citation>
    <scope>NUCLEOTIDE SEQUENCE [LARGE SCALE GENOMIC DNA]</scope>
    <source>
        <strain evidence="2 3">LaAM-08-1</strain>
    </source>
</reference>
<dbReference type="HOGENOM" id="CLU_771764_0_0_1"/>
<dbReference type="STRING" id="1095629.A0A0C9XF47"/>
<dbReference type="PROSITE" id="PS50048">
    <property type="entry name" value="ZN2_CY6_FUNGAL_2"/>
    <property type="match status" value="1"/>
</dbReference>
<dbReference type="SUPFAM" id="SSF57701">
    <property type="entry name" value="Zn2/Cys6 DNA-binding domain"/>
    <property type="match status" value="1"/>
</dbReference>
<proteinExistence type="predicted"/>